<accession>A0AAD3NWQ6</accession>
<name>A0AAD3NWQ6_9RHOB</name>
<proteinExistence type="predicted"/>
<protein>
    <submittedName>
        <fullName evidence="2">Uncharacterized protein</fullName>
    </submittedName>
</protein>
<feature type="signal peptide" evidence="1">
    <location>
        <begin position="1"/>
        <end position="24"/>
    </location>
</feature>
<evidence type="ECO:0000256" key="1">
    <source>
        <dbReference type="SAM" id="SignalP"/>
    </source>
</evidence>
<dbReference type="RefSeq" id="WP_010393194.1">
    <property type="nucleotide sequence ID" value="NZ_BSFH01000005.1"/>
</dbReference>
<dbReference type="Proteomes" id="UP001143349">
    <property type="component" value="Unassembled WGS sequence"/>
</dbReference>
<keyword evidence="1" id="KW-0732">Signal</keyword>
<keyword evidence="3" id="KW-1185">Reference proteome</keyword>
<organism evidence="2 3">
    <name type="scientific">Paracoccus kondratievae</name>
    <dbReference type="NCBI Taxonomy" id="135740"/>
    <lineage>
        <taxon>Bacteria</taxon>
        <taxon>Pseudomonadati</taxon>
        <taxon>Pseudomonadota</taxon>
        <taxon>Alphaproteobacteria</taxon>
        <taxon>Rhodobacterales</taxon>
        <taxon>Paracoccaceae</taxon>
        <taxon>Paracoccus</taxon>
    </lineage>
</organism>
<dbReference type="AlphaFoldDB" id="A0AAD3NWQ6"/>
<feature type="chain" id="PRO_5042185814" evidence="1">
    <location>
        <begin position="25"/>
        <end position="151"/>
    </location>
</feature>
<comment type="caution">
    <text evidence="2">The sequence shown here is derived from an EMBL/GenBank/DDBJ whole genome shotgun (WGS) entry which is preliminary data.</text>
</comment>
<evidence type="ECO:0000313" key="2">
    <source>
        <dbReference type="EMBL" id="GLK62673.1"/>
    </source>
</evidence>
<reference evidence="2" key="1">
    <citation type="journal article" date="2014" name="Int. J. Syst. Evol. Microbiol.">
        <title>Complete genome sequence of Corynebacterium casei LMG S-19264T (=DSM 44701T), isolated from a smear-ripened cheese.</title>
        <authorList>
            <consortium name="US DOE Joint Genome Institute (JGI-PGF)"/>
            <person name="Walter F."/>
            <person name="Albersmeier A."/>
            <person name="Kalinowski J."/>
            <person name="Ruckert C."/>
        </authorList>
    </citation>
    <scope>NUCLEOTIDE SEQUENCE</scope>
    <source>
        <strain evidence="2">VKM B-2222</strain>
    </source>
</reference>
<gene>
    <name evidence="2" type="ORF">GCM10017635_01410</name>
</gene>
<dbReference type="EMBL" id="BSFH01000005">
    <property type="protein sequence ID" value="GLK62673.1"/>
    <property type="molecule type" value="Genomic_DNA"/>
</dbReference>
<sequence length="151" mass="16403">MRSVPFLPALAFAGLMMPVSASSAQDRAQEAPIVMMCQIVDQSGTGWVPEFIMLTRQTSGPKEGRIEVFDPILKRLVGRPTEARITGDDRQSRTYGWALAGVRNASGQRTERLDYRLNLRKADGTAMVTATALGYDNVMTGTGFCGFPGAE</sequence>
<evidence type="ECO:0000313" key="3">
    <source>
        <dbReference type="Proteomes" id="UP001143349"/>
    </source>
</evidence>
<reference evidence="2" key="2">
    <citation type="submission" date="2023-01" db="EMBL/GenBank/DDBJ databases">
        <authorList>
            <person name="Sun Q."/>
            <person name="Evtushenko L."/>
        </authorList>
    </citation>
    <scope>NUCLEOTIDE SEQUENCE</scope>
    <source>
        <strain evidence="2">VKM B-2222</strain>
    </source>
</reference>